<reference evidence="3 4" key="1">
    <citation type="submission" date="2019-07" db="EMBL/GenBank/DDBJ databases">
        <title>Chromosome genome assembly for large yellow croaker.</title>
        <authorList>
            <person name="Xiao S."/>
        </authorList>
    </citation>
    <scope>NUCLEOTIDE SEQUENCE [LARGE SCALE GENOMIC DNA]</scope>
    <source>
        <strain evidence="3">JMULYC20181020</strain>
        <tissue evidence="3">Muscle</tissue>
    </source>
</reference>
<organism evidence="3 4">
    <name type="scientific">Larimichthys crocea</name>
    <name type="common">Large yellow croaker</name>
    <name type="synonym">Pseudosciaena crocea</name>
    <dbReference type="NCBI Taxonomy" id="215358"/>
    <lineage>
        <taxon>Eukaryota</taxon>
        <taxon>Metazoa</taxon>
        <taxon>Chordata</taxon>
        <taxon>Craniata</taxon>
        <taxon>Vertebrata</taxon>
        <taxon>Euteleostomi</taxon>
        <taxon>Actinopterygii</taxon>
        <taxon>Neopterygii</taxon>
        <taxon>Teleostei</taxon>
        <taxon>Neoteleostei</taxon>
        <taxon>Acanthomorphata</taxon>
        <taxon>Eupercaria</taxon>
        <taxon>Sciaenidae</taxon>
        <taxon>Larimichthys</taxon>
    </lineage>
</organism>
<keyword evidence="2" id="KW-0472">Membrane</keyword>
<accession>A0A6G0INA2</accession>
<proteinExistence type="predicted"/>
<feature type="compositionally biased region" description="Basic and acidic residues" evidence="1">
    <location>
        <begin position="218"/>
        <end position="227"/>
    </location>
</feature>
<keyword evidence="2" id="KW-0812">Transmembrane</keyword>
<feature type="transmembrane region" description="Helical" evidence="2">
    <location>
        <begin position="141"/>
        <end position="160"/>
    </location>
</feature>
<evidence type="ECO:0000256" key="2">
    <source>
        <dbReference type="SAM" id="Phobius"/>
    </source>
</evidence>
<gene>
    <name evidence="3" type="ORF">D5F01_LYC07785</name>
</gene>
<keyword evidence="4" id="KW-1185">Reference proteome</keyword>
<evidence type="ECO:0000313" key="4">
    <source>
        <dbReference type="Proteomes" id="UP000424527"/>
    </source>
</evidence>
<feature type="region of interest" description="Disordered" evidence="1">
    <location>
        <begin position="218"/>
        <end position="275"/>
    </location>
</feature>
<evidence type="ECO:0000313" key="3">
    <source>
        <dbReference type="EMBL" id="KAE8292696.1"/>
    </source>
</evidence>
<feature type="transmembrane region" description="Helical" evidence="2">
    <location>
        <begin position="14"/>
        <end position="30"/>
    </location>
</feature>
<protein>
    <submittedName>
        <fullName evidence="3">Uncharacterized protein</fullName>
    </submittedName>
</protein>
<keyword evidence="2" id="KW-1133">Transmembrane helix</keyword>
<evidence type="ECO:0000256" key="1">
    <source>
        <dbReference type="SAM" id="MobiDB-lite"/>
    </source>
</evidence>
<dbReference type="AlphaFoldDB" id="A0A6G0INA2"/>
<name>A0A6G0INA2_LARCR</name>
<dbReference type="EMBL" id="REGW02000008">
    <property type="protein sequence ID" value="KAE8292696.1"/>
    <property type="molecule type" value="Genomic_DNA"/>
</dbReference>
<sequence length="275" mass="32192">MECLCELSTPNCNLYMALPFLIIFVLQLTMDRKCHRRWWRCTSTCTSTDRGTPTPAMTTLKMKKWKKWTCFWIFFFHFMKAAFVASLWVVSLLIDGDWYVCCKNKYSDRHPDLACKDKESIAPEEKKMIAELKNTSWNTGMTVLIVFLILTALMSPFGWIKFCNKTCCKMTLYNKALIDEEENVLHEVLKTAAKEKLTNEVNRRREEEEWRHCFRVEEIQEAEHPPEEPNEELEEASQTVRKPQKKSRSSQLDTKETIPLQSVSQPLTQPSSSVN</sequence>
<dbReference type="Proteomes" id="UP000424527">
    <property type="component" value="Unassembled WGS sequence"/>
</dbReference>
<comment type="caution">
    <text evidence="3">The sequence shown here is derived from an EMBL/GenBank/DDBJ whole genome shotgun (WGS) entry which is preliminary data.</text>
</comment>
<feature type="transmembrane region" description="Helical" evidence="2">
    <location>
        <begin position="70"/>
        <end position="90"/>
    </location>
</feature>
<feature type="compositionally biased region" description="Polar residues" evidence="1">
    <location>
        <begin position="259"/>
        <end position="275"/>
    </location>
</feature>